<proteinExistence type="predicted"/>
<reference evidence="1 2" key="1">
    <citation type="journal article" date="2020" name="Microb. Ecol.">
        <title>Ecogenomics of the Marine Benthic Filamentous Cyanobacterium Adonisia.</title>
        <authorList>
            <person name="Walter J.M."/>
            <person name="Coutinho F.H."/>
            <person name="Leomil L."/>
            <person name="Hargreaves P.I."/>
            <person name="Campeao M.E."/>
            <person name="Vieira V.V."/>
            <person name="Silva B.S."/>
            <person name="Fistarol G.O."/>
            <person name="Salomon P.S."/>
            <person name="Sawabe T."/>
            <person name="Mino S."/>
            <person name="Hosokawa M."/>
            <person name="Miyashita H."/>
            <person name="Maruyama F."/>
            <person name="van Verk M.C."/>
            <person name="Dutilh B.E."/>
            <person name="Thompson C.C."/>
            <person name="Thompson F.L."/>
        </authorList>
    </citation>
    <scope>NUCLEOTIDE SEQUENCE [LARGE SCALE GENOMIC DNA]</scope>
    <source>
        <strain evidence="1 2">CCMR0081</strain>
    </source>
</reference>
<keyword evidence="2" id="KW-1185">Reference proteome</keyword>
<comment type="caution">
    <text evidence="1">The sequence shown here is derived from an EMBL/GenBank/DDBJ whole genome shotgun (WGS) entry which is preliminary data.</text>
</comment>
<dbReference type="Gene3D" id="1.20.120.1490">
    <property type="match status" value="1"/>
</dbReference>
<organism evidence="1 2">
    <name type="scientific">Adonisia turfae CCMR0081</name>
    <dbReference type="NCBI Taxonomy" id="2292702"/>
    <lineage>
        <taxon>Bacteria</taxon>
        <taxon>Bacillati</taxon>
        <taxon>Cyanobacteriota</taxon>
        <taxon>Adonisia</taxon>
        <taxon>Adonisia turfae</taxon>
    </lineage>
</organism>
<evidence type="ECO:0000313" key="2">
    <source>
        <dbReference type="Proteomes" id="UP000481033"/>
    </source>
</evidence>
<sequence>MQFQITRKRIVNTVLIGTLALGLGNFNGQPATAQLDRSTFREVAQELDLSRSQMRQVGGIMRDLNSELEEILTPGQLETLQSAREQQESQDPQELQEALNLTDTQSEQLAVAHAETVAELQEVLTPEQLEGIMEVTAFNRL</sequence>
<dbReference type="Proteomes" id="UP000481033">
    <property type="component" value="Unassembled WGS sequence"/>
</dbReference>
<name>A0A6M0RJE6_9CYAN</name>
<dbReference type="RefSeq" id="WP_163698337.1">
    <property type="nucleotide sequence ID" value="NZ_QXHD01000004.1"/>
</dbReference>
<dbReference type="EMBL" id="QXHD01000004">
    <property type="protein sequence ID" value="NEZ56347.1"/>
    <property type="molecule type" value="Genomic_DNA"/>
</dbReference>
<gene>
    <name evidence="1" type="ORF">DXZ20_11825</name>
</gene>
<dbReference type="AlphaFoldDB" id="A0A6M0RJE6"/>
<evidence type="ECO:0000313" key="1">
    <source>
        <dbReference type="EMBL" id="NEZ56347.1"/>
    </source>
</evidence>
<accession>A0A6M0RJE6</accession>
<protein>
    <submittedName>
        <fullName evidence="1">Uncharacterized protein</fullName>
    </submittedName>
</protein>